<dbReference type="Gene3D" id="1.10.8.60">
    <property type="match status" value="1"/>
</dbReference>
<dbReference type="SUPFAM" id="SSF52540">
    <property type="entry name" value="P-loop containing nucleoside triphosphate hydrolases"/>
    <property type="match status" value="1"/>
</dbReference>
<evidence type="ECO:0000256" key="2">
    <source>
        <dbReference type="ARBA" id="ARBA00022840"/>
    </source>
</evidence>
<dbReference type="PANTHER" id="PTHR32071">
    <property type="entry name" value="TRANSCRIPTIONAL REGULATORY PROTEIN"/>
    <property type="match status" value="1"/>
</dbReference>
<protein>
    <recommendedName>
        <fullName evidence="3">Sigma-54 factor interaction domain-containing protein</fullName>
    </recommendedName>
</protein>
<dbReference type="PROSITE" id="PS50045">
    <property type="entry name" value="SIGMA54_INTERACT_4"/>
    <property type="match status" value="1"/>
</dbReference>
<gene>
    <name evidence="4" type="ORF">HORIV_39650</name>
</gene>
<dbReference type="InterPro" id="IPR027417">
    <property type="entry name" value="P-loop_NTPase"/>
</dbReference>
<dbReference type="Pfam" id="PF25601">
    <property type="entry name" value="AAA_lid_14"/>
    <property type="match status" value="1"/>
</dbReference>
<accession>A0ABM7GLX2</accession>
<evidence type="ECO:0000313" key="5">
    <source>
        <dbReference type="Proteomes" id="UP000289555"/>
    </source>
</evidence>
<organism evidence="4 5">
    <name type="scientific">Vreelandella olivaria</name>
    <dbReference type="NCBI Taxonomy" id="390919"/>
    <lineage>
        <taxon>Bacteria</taxon>
        <taxon>Pseudomonadati</taxon>
        <taxon>Pseudomonadota</taxon>
        <taxon>Gammaproteobacteria</taxon>
        <taxon>Oceanospirillales</taxon>
        <taxon>Halomonadaceae</taxon>
        <taxon>Vreelandella</taxon>
    </lineage>
</organism>
<keyword evidence="5" id="KW-1185">Reference proteome</keyword>
<reference evidence="5" key="1">
    <citation type="journal article" date="2019" name="Microbiol. Resour. Announc.">
        <title>Complete Genome Sequence of Halomonas olivaria, a Moderately Halophilic Bacterium Isolated from Olive Processing Effluents, Obtained by Nanopore Sequencing.</title>
        <authorList>
            <person name="Nagata S."/>
            <person name="Ii K.M."/>
            <person name="Tsukimi T."/>
            <person name="Miura M.C."/>
            <person name="Galipon J."/>
            <person name="Arakawa K."/>
        </authorList>
    </citation>
    <scope>NUCLEOTIDE SEQUENCE [LARGE SCALE GENOMIC DNA]</scope>
    <source>
        <strain evidence="5">TYRC17</strain>
    </source>
</reference>
<dbReference type="Proteomes" id="UP000289555">
    <property type="component" value="Chromosome"/>
</dbReference>
<proteinExistence type="predicted"/>
<evidence type="ECO:0000313" key="4">
    <source>
        <dbReference type="EMBL" id="BBI51544.1"/>
    </source>
</evidence>
<evidence type="ECO:0000259" key="3">
    <source>
        <dbReference type="PROSITE" id="PS50045"/>
    </source>
</evidence>
<keyword evidence="1" id="KW-0547">Nucleotide-binding</keyword>
<keyword evidence="2" id="KW-0067">ATP-binding</keyword>
<evidence type="ECO:0000256" key="1">
    <source>
        <dbReference type="ARBA" id="ARBA00022741"/>
    </source>
</evidence>
<dbReference type="EMBL" id="AP019416">
    <property type="protein sequence ID" value="BBI51544.1"/>
    <property type="molecule type" value="Genomic_DNA"/>
</dbReference>
<dbReference type="PANTHER" id="PTHR32071:SF77">
    <property type="entry name" value="TRANSCRIPTIONAL REGULATORY PROTEIN"/>
    <property type="match status" value="1"/>
</dbReference>
<sequence length="99" mass="11628">MIEQGEFREDLYYRLNGAQLRLPALRERADKLYVIRQVFNDVVNERGGHHSPRLRADAISALLAYAWPGNIRQLKMRWRLPWPPRKVTKLPFTICPNSA</sequence>
<dbReference type="InterPro" id="IPR058031">
    <property type="entry name" value="AAA_lid_NorR"/>
</dbReference>
<name>A0ABM7GLX2_9GAMM</name>
<dbReference type="InterPro" id="IPR002078">
    <property type="entry name" value="Sigma_54_int"/>
</dbReference>
<feature type="domain" description="Sigma-54 factor interaction" evidence="3">
    <location>
        <begin position="1"/>
        <end position="75"/>
    </location>
</feature>